<dbReference type="InterPro" id="IPR027469">
    <property type="entry name" value="Cation_efflux_TMD_sf"/>
</dbReference>
<reference evidence="13" key="4">
    <citation type="submission" date="2025-05" db="UniProtKB">
        <authorList>
            <consortium name="EnsemblFungi"/>
        </authorList>
    </citation>
    <scope>IDENTIFICATION</scope>
    <source>
        <strain evidence="13">isolate 1-1 / race 1 (BBBD)</strain>
    </source>
</reference>
<feature type="transmembrane region" description="Helical" evidence="9">
    <location>
        <begin position="302"/>
        <end position="326"/>
    </location>
</feature>
<evidence type="ECO:0000256" key="6">
    <source>
        <dbReference type="ARBA" id="ARBA00022989"/>
    </source>
</evidence>
<evidence type="ECO:0000259" key="11">
    <source>
        <dbReference type="Pfam" id="PF16916"/>
    </source>
</evidence>
<dbReference type="GO" id="GO:0016020">
    <property type="term" value="C:membrane"/>
    <property type="evidence" value="ECO:0007669"/>
    <property type="project" value="UniProtKB-SubCell"/>
</dbReference>
<evidence type="ECO:0000256" key="5">
    <source>
        <dbReference type="ARBA" id="ARBA00022833"/>
    </source>
</evidence>
<dbReference type="PANTHER" id="PTHR45820">
    <property type="entry name" value="FI23527P1"/>
    <property type="match status" value="1"/>
</dbReference>
<feature type="domain" description="Cation efflux protein cytoplasmic" evidence="11">
    <location>
        <begin position="376"/>
        <end position="448"/>
    </location>
</feature>
<dbReference type="InterPro" id="IPR058533">
    <property type="entry name" value="Cation_efflux_TM"/>
</dbReference>
<dbReference type="FunFam" id="1.20.1510.10:FF:000061">
    <property type="match status" value="1"/>
</dbReference>
<dbReference type="NCBIfam" id="TIGR01297">
    <property type="entry name" value="CDF"/>
    <property type="match status" value="1"/>
</dbReference>
<dbReference type="EnsemblFungi" id="PTTG_02237-t43_1">
    <property type="protein sequence ID" value="PTTG_02237-t43_1-p1"/>
    <property type="gene ID" value="PTTG_02237"/>
</dbReference>
<dbReference type="SUPFAM" id="SSF161111">
    <property type="entry name" value="Cation efflux protein transmembrane domain-like"/>
    <property type="match status" value="1"/>
</dbReference>
<dbReference type="PANTHER" id="PTHR45820:SF4">
    <property type="entry name" value="ZINC TRANSPORTER 63C, ISOFORM F"/>
    <property type="match status" value="1"/>
</dbReference>
<dbReference type="Gene3D" id="1.20.1510.10">
    <property type="entry name" value="Cation efflux protein transmembrane domain"/>
    <property type="match status" value="2"/>
</dbReference>
<feature type="compositionally biased region" description="Basic residues" evidence="8">
    <location>
        <begin position="142"/>
        <end position="156"/>
    </location>
</feature>
<accession>A0A180GHZ3</accession>
<dbReference type="FunFam" id="1.20.1510.10:FF:000026">
    <property type="entry name" value="Zinc/cadmium resistance protein-like protein"/>
    <property type="match status" value="1"/>
</dbReference>
<dbReference type="SUPFAM" id="SSF160240">
    <property type="entry name" value="Cation efflux protein cytoplasmic domain-like"/>
    <property type="match status" value="1"/>
</dbReference>
<proteinExistence type="inferred from homology"/>
<comment type="similarity">
    <text evidence="2">Belongs to the cation diffusion facilitator (CDF) transporter (TC 2.A.4) family. SLC30A subfamily.</text>
</comment>
<keyword evidence="7 9" id="KW-0472">Membrane</keyword>
<evidence type="ECO:0000256" key="3">
    <source>
        <dbReference type="ARBA" id="ARBA00022448"/>
    </source>
</evidence>
<dbReference type="VEuPathDB" id="FungiDB:PTTG_02237"/>
<feature type="domain" description="Cation efflux protein transmembrane" evidence="10">
    <location>
        <begin position="12"/>
        <end position="372"/>
    </location>
</feature>
<feature type="transmembrane region" description="Helical" evidence="9">
    <location>
        <begin position="79"/>
        <end position="101"/>
    </location>
</feature>
<reference evidence="13 14" key="3">
    <citation type="journal article" date="2017" name="G3 (Bethesda)">
        <title>Comparative analysis highlights variable genome content of wheat rusts and divergence of the mating loci.</title>
        <authorList>
            <person name="Cuomo C.A."/>
            <person name="Bakkeren G."/>
            <person name="Khalil H.B."/>
            <person name="Panwar V."/>
            <person name="Joly D."/>
            <person name="Linning R."/>
            <person name="Sakthikumar S."/>
            <person name="Song X."/>
            <person name="Adiconis X."/>
            <person name="Fan L."/>
            <person name="Goldberg J.M."/>
            <person name="Levin J.Z."/>
            <person name="Young S."/>
            <person name="Zeng Q."/>
            <person name="Anikster Y."/>
            <person name="Bruce M."/>
            <person name="Wang M."/>
            <person name="Yin C."/>
            <person name="McCallum B."/>
            <person name="Szabo L.J."/>
            <person name="Hulbert S."/>
            <person name="Chen X."/>
            <person name="Fellers J.P."/>
        </authorList>
    </citation>
    <scope>NUCLEOTIDE SEQUENCE</scope>
    <source>
        <strain evidence="14">Isolate 1-1 / race 1 (BBBD)</strain>
        <strain evidence="13">isolate 1-1 / race 1 (BBBD)</strain>
    </source>
</reference>
<keyword evidence="14" id="KW-1185">Reference proteome</keyword>
<dbReference type="InterPro" id="IPR027470">
    <property type="entry name" value="Cation_efflux_CTD"/>
</dbReference>
<keyword evidence="4 9" id="KW-0812">Transmembrane</keyword>
<feature type="region of interest" description="Disordered" evidence="8">
    <location>
        <begin position="251"/>
        <end position="294"/>
    </location>
</feature>
<evidence type="ECO:0008006" key="15">
    <source>
        <dbReference type="Google" id="ProtNLM"/>
    </source>
</evidence>
<sequence>MGLDSSRSLRIKILLLIDTAFFFLELIVGYSVGSLALVADSFHMLNDVCSLLVALYAIKLAGNSKRSHEYSYGWQRAEVLGALINGVFLLALCFSIFLEAIQRVFDPINISKPPLVVLVGSLGLASNIVGLLLFHEHGHAHGGGHSHHGHSHSHSHSHPDHLPLPAHQHIDTLDSQPPQPESADEHTPLLLSASAPSSSPLARQVSSSSISSYDSSSTGTISPKPDKRQSLICVHPAQTRNNILRAAELQRDQLSHHHSSSRTQPPPKTDNPSMPPAQTTTDPEASHQHGHSSHSHMNMRAIFLHALGDALGNVGVIVTGLLIWLVPRIDQNGNVGKNGWIVYADPAISLVITGIIFTSALPLVRSASLILLQGTPSHVNLGRVQKSLEAIKGVLQVHELHIWSLSELKLVASVHVLIKNQDDFVTISRHIRKCLHHYGIHSSTIQPEILLEEQVNSLRAVSTSSTVPSPARSRPNSAPLTNVSNFIDVDGCLQQCDETCDQEACCPPGSMQSRITAGDSGAP</sequence>
<dbReference type="GO" id="GO:0006882">
    <property type="term" value="P:intracellular zinc ion homeostasis"/>
    <property type="evidence" value="ECO:0007669"/>
    <property type="project" value="TreeGrafter"/>
</dbReference>
<reference evidence="12" key="2">
    <citation type="submission" date="2016-05" db="EMBL/GenBank/DDBJ databases">
        <title>Comparative analysis highlights variable genome content of wheat rusts and divergence of the mating loci.</title>
        <authorList>
            <person name="Cuomo C.A."/>
            <person name="Bakkeren G."/>
            <person name="Szabo L."/>
            <person name="Khalil H."/>
            <person name="Joly D."/>
            <person name="Goldberg J."/>
            <person name="Young S."/>
            <person name="Zeng Q."/>
            <person name="Fellers J."/>
        </authorList>
    </citation>
    <scope>NUCLEOTIDE SEQUENCE [LARGE SCALE GENOMIC DNA]</scope>
    <source>
        <strain evidence="12">1-1 BBBD Race 1</strain>
    </source>
</reference>
<dbReference type="Pfam" id="PF16916">
    <property type="entry name" value="ZT_dimer"/>
    <property type="match status" value="1"/>
</dbReference>
<evidence type="ECO:0000259" key="10">
    <source>
        <dbReference type="Pfam" id="PF01545"/>
    </source>
</evidence>
<organism evidence="12">
    <name type="scientific">Puccinia triticina (isolate 1-1 / race 1 (BBBD))</name>
    <name type="common">Brown leaf rust fungus</name>
    <dbReference type="NCBI Taxonomy" id="630390"/>
    <lineage>
        <taxon>Eukaryota</taxon>
        <taxon>Fungi</taxon>
        <taxon>Dikarya</taxon>
        <taxon>Basidiomycota</taxon>
        <taxon>Pucciniomycotina</taxon>
        <taxon>Pucciniomycetes</taxon>
        <taxon>Pucciniales</taxon>
        <taxon>Pucciniaceae</taxon>
        <taxon>Puccinia</taxon>
    </lineage>
</organism>
<feature type="compositionally biased region" description="Pro residues" evidence="8">
    <location>
        <begin position="264"/>
        <end position="275"/>
    </location>
</feature>
<name>A0A180GHZ3_PUCT1</name>
<feature type="transmembrane region" description="Helical" evidence="9">
    <location>
        <begin position="346"/>
        <end position="364"/>
    </location>
</feature>
<evidence type="ECO:0000256" key="7">
    <source>
        <dbReference type="ARBA" id="ARBA00023136"/>
    </source>
</evidence>
<dbReference type="InterPro" id="IPR002524">
    <property type="entry name" value="Cation_efflux"/>
</dbReference>
<evidence type="ECO:0000256" key="8">
    <source>
        <dbReference type="SAM" id="MobiDB-lite"/>
    </source>
</evidence>
<dbReference type="GO" id="GO:0005385">
    <property type="term" value="F:zinc ion transmembrane transporter activity"/>
    <property type="evidence" value="ECO:0007669"/>
    <property type="project" value="TreeGrafter"/>
</dbReference>
<evidence type="ECO:0000256" key="4">
    <source>
        <dbReference type="ARBA" id="ARBA00022692"/>
    </source>
</evidence>
<evidence type="ECO:0000313" key="14">
    <source>
        <dbReference type="Proteomes" id="UP000005240"/>
    </source>
</evidence>
<evidence type="ECO:0000313" key="13">
    <source>
        <dbReference type="EnsemblFungi" id="PTTG_02237-t43_1-p1"/>
    </source>
</evidence>
<comment type="subcellular location">
    <subcellularLocation>
        <location evidence="1">Membrane</location>
        <topology evidence="1">Multi-pass membrane protein</topology>
    </subcellularLocation>
</comment>
<feature type="transmembrane region" description="Helical" evidence="9">
    <location>
        <begin position="12"/>
        <end position="32"/>
    </location>
</feature>
<evidence type="ECO:0000313" key="12">
    <source>
        <dbReference type="EMBL" id="OAV92366.1"/>
    </source>
</evidence>
<feature type="transmembrane region" description="Helical" evidence="9">
    <location>
        <begin position="113"/>
        <end position="134"/>
    </location>
</feature>
<dbReference type="OrthoDB" id="2503918at2759"/>
<feature type="compositionally biased region" description="Low complexity" evidence="8">
    <location>
        <begin position="188"/>
        <end position="222"/>
    </location>
</feature>
<feature type="region of interest" description="Disordered" evidence="8">
    <location>
        <begin position="142"/>
        <end position="228"/>
    </location>
</feature>
<reference evidence="12" key="1">
    <citation type="submission" date="2009-11" db="EMBL/GenBank/DDBJ databases">
        <authorList>
            <consortium name="The Broad Institute Genome Sequencing Platform"/>
            <person name="Ward D."/>
            <person name="Feldgarden M."/>
            <person name="Earl A."/>
            <person name="Young S.K."/>
            <person name="Zeng Q."/>
            <person name="Koehrsen M."/>
            <person name="Alvarado L."/>
            <person name="Berlin A."/>
            <person name="Bochicchio J."/>
            <person name="Borenstein D."/>
            <person name="Chapman S.B."/>
            <person name="Chen Z."/>
            <person name="Engels R."/>
            <person name="Freedman E."/>
            <person name="Gellesch M."/>
            <person name="Goldberg J."/>
            <person name="Griggs A."/>
            <person name="Gujja S."/>
            <person name="Heilman E."/>
            <person name="Heiman D."/>
            <person name="Hepburn T."/>
            <person name="Howarth C."/>
            <person name="Jen D."/>
            <person name="Larson L."/>
            <person name="Lewis B."/>
            <person name="Mehta T."/>
            <person name="Park D."/>
            <person name="Pearson M."/>
            <person name="Roberts A."/>
            <person name="Saif S."/>
            <person name="Shea T."/>
            <person name="Shenoy N."/>
            <person name="Sisk P."/>
            <person name="Stolte C."/>
            <person name="Sykes S."/>
            <person name="Thomson T."/>
            <person name="Walk T."/>
            <person name="White J."/>
            <person name="Yandava C."/>
            <person name="Izard J."/>
            <person name="Baranova O.V."/>
            <person name="Blanton J.M."/>
            <person name="Tanner A.C."/>
            <person name="Dewhirst F.E."/>
            <person name="Haas B."/>
            <person name="Nusbaum C."/>
            <person name="Birren B."/>
        </authorList>
    </citation>
    <scope>NUCLEOTIDE SEQUENCE [LARGE SCALE GENOMIC DNA]</scope>
    <source>
        <strain evidence="12">1-1 BBBD Race 1</strain>
    </source>
</reference>
<dbReference type="AlphaFoldDB" id="A0A180GHZ3"/>
<gene>
    <name evidence="12" type="ORF">PTTG_02237</name>
</gene>
<protein>
    <recommendedName>
        <fullName evidence="15">CDF family cation efflux system protein</fullName>
    </recommendedName>
</protein>
<dbReference type="EMBL" id="ADAS02000065">
    <property type="protein sequence ID" value="OAV92366.1"/>
    <property type="molecule type" value="Genomic_DNA"/>
</dbReference>
<keyword evidence="5" id="KW-0862">Zinc</keyword>
<dbReference type="Proteomes" id="UP000005240">
    <property type="component" value="Unassembled WGS sequence"/>
</dbReference>
<evidence type="ECO:0000256" key="2">
    <source>
        <dbReference type="ARBA" id="ARBA00008873"/>
    </source>
</evidence>
<keyword evidence="3" id="KW-0813">Transport</keyword>
<dbReference type="Pfam" id="PF01545">
    <property type="entry name" value="Cation_efflux"/>
    <property type="match status" value="1"/>
</dbReference>
<evidence type="ECO:0000256" key="9">
    <source>
        <dbReference type="SAM" id="Phobius"/>
    </source>
</evidence>
<dbReference type="STRING" id="630390.A0A180GHZ3"/>
<dbReference type="InterPro" id="IPR036837">
    <property type="entry name" value="Cation_efflux_CTD_sf"/>
</dbReference>
<evidence type="ECO:0000256" key="1">
    <source>
        <dbReference type="ARBA" id="ARBA00004141"/>
    </source>
</evidence>
<keyword evidence="6 9" id="KW-1133">Transmembrane helix</keyword>